<dbReference type="RefSeq" id="WP_039845707.1">
    <property type="nucleotide sequence ID" value="NZ_CP006877.1"/>
</dbReference>
<dbReference type="Gene3D" id="1.10.287.1490">
    <property type="match status" value="1"/>
</dbReference>
<keyword evidence="4" id="KW-1185">Reference proteome</keyword>
<keyword evidence="1" id="KW-0175">Coiled coil</keyword>
<feature type="coiled-coil region" evidence="1">
    <location>
        <begin position="148"/>
        <end position="266"/>
    </location>
</feature>
<dbReference type="HOGENOM" id="CLU_060521_1_0_5"/>
<proteinExistence type="predicted"/>
<dbReference type="Proteomes" id="UP000031368">
    <property type="component" value="Chromosome"/>
</dbReference>
<accession>A0A0B4X6T6</accession>
<evidence type="ECO:0000313" key="3">
    <source>
        <dbReference type="EMBL" id="AJD42283.1"/>
    </source>
</evidence>
<dbReference type="EMBL" id="CP006877">
    <property type="protein sequence ID" value="AJD42283.1"/>
    <property type="molecule type" value="Genomic_DNA"/>
</dbReference>
<dbReference type="AlphaFoldDB" id="A0A0B4X6T6"/>
<organism evidence="3 4">
    <name type="scientific">Rhizobium gallicum bv. gallicum R602sp</name>
    <dbReference type="NCBI Taxonomy" id="1041138"/>
    <lineage>
        <taxon>Bacteria</taxon>
        <taxon>Pseudomonadati</taxon>
        <taxon>Pseudomonadota</taxon>
        <taxon>Alphaproteobacteria</taxon>
        <taxon>Hyphomicrobiales</taxon>
        <taxon>Rhizobiaceae</taxon>
        <taxon>Rhizobium/Agrobacterium group</taxon>
        <taxon>Rhizobium</taxon>
    </lineage>
</organism>
<gene>
    <name evidence="3" type="ORF">RGR602_CH02966</name>
</gene>
<feature type="region of interest" description="Disordered" evidence="2">
    <location>
        <begin position="348"/>
        <end position="370"/>
    </location>
</feature>
<name>A0A0B4X6T6_9HYPH</name>
<reference evidence="3 4" key="1">
    <citation type="submission" date="2013-11" db="EMBL/GenBank/DDBJ databases">
        <title>Complete genome sequence of Rhizobium gallicum bv. gallicum R602.</title>
        <authorList>
            <person name="Bustos P."/>
            <person name="Santamaria R.I."/>
            <person name="Lozano L."/>
            <person name="Acosta J.L."/>
            <person name="Ormeno-Orrillo E."/>
            <person name="Rogel M.A."/>
            <person name="Romero D."/>
            <person name="Cevallos M.A."/>
            <person name="Martinez-Romero E."/>
            <person name="Gonzalez V."/>
        </authorList>
    </citation>
    <scope>NUCLEOTIDE SEQUENCE [LARGE SCALE GENOMIC DNA]</scope>
    <source>
        <strain evidence="3 4">R602</strain>
    </source>
</reference>
<protein>
    <submittedName>
        <fullName evidence="3">Chromosome segregation protein</fullName>
    </submittedName>
</protein>
<dbReference type="KEGG" id="rga:RGR602_CH02966"/>
<evidence type="ECO:0000256" key="1">
    <source>
        <dbReference type="SAM" id="Coils"/>
    </source>
</evidence>
<evidence type="ECO:0000313" key="4">
    <source>
        <dbReference type="Proteomes" id="UP000031368"/>
    </source>
</evidence>
<sequence length="384" mass="42396">MIEYTLLFGLGFLTAAFLVFLISPAIHRRIVWYTENRMKATMPLTPQEVRAQKDMVRALYAAENARTAQDLIREREKSLSLQLRHDSLALDAGRLSSELGALQAQIGDLNVEAAEMRSRLRKDENYISQLKTSLHIAEQATSAKESEIETLRTRLNKFAEKADNLKIDMAARDTEMESLKSLANALRDERDTLRQDVNLLQKRAKDAEQKLTQQEHLVIRLEDKCAREAAAAADKETLLGRRQQEIAKLKEQLKSLNAGLRKANRGLRDAGLATLETKGEELMQEESPASELDSAAVAARLAEEVRARSAAVSDRISKAKATTGNDSAMREEIASIAAGMVALTALNEGPSSPIRDLLPEDAGNEEGERVSLAQRAATILSQPG</sequence>
<evidence type="ECO:0000256" key="2">
    <source>
        <dbReference type="SAM" id="MobiDB-lite"/>
    </source>
</evidence>